<dbReference type="AlphaFoldDB" id="A0A2A6BH19"/>
<accession>A0A8R1V1L5</accession>
<dbReference type="Proteomes" id="UP000005239">
    <property type="component" value="Unassembled WGS sequence"/>
</dbReference>
<reference evidence="3" key="1">
    <citation type="journal article" date="2008" name="Nat. Genet.">
        <title>The Pristionchus pacificus genome provides a unique perspective on nematode lifestyle and parasitism.</title>
        <authorList>
            <person name="Dieterich C."/>
            <person name="Clifton S.W."/>
            <person name="Schuster L.N."/>
            <person name="Chinwalla A."/>
            <person name="Delehaunty K."/>
            <person name="Dinkelacker I."/>
            <person name="Fulton L."/>
            <person name="Fulton R."/>
            <person name="Godfrey J."/>
            <person name="Minx P."/>
            <person name="Mitreva M."/>
            <person name="Roeseler W."/>
            <person name="Tian H."/>
            <person name="Witte H."/>
            <person name="Yang S.P."/>
            <person name="Wilson R.K."/>
            <person name="Sommer R.J."/>
        </authorList>
    </citation>
    <scope>NUCLEOTIDE SEQUENCE [LARGE SCALE GENOMIC DNA]</scope>
    <source>
        <strain evidence="3">PS312</strain>
    </source>
</reference>
<dbReference type="EnsemblMetazoa" id="PPA46165.1">
    <property type="protein sequence ID" value="PPA46165.1"/>
    <property type="gene ID" value="WBGene00284534"/>
</dbReference>
<reference evidence="2" key="2">
    <citation type="submission" date="2022-06" db="UniProtKB">
        <authorList>
            <consortium name="EnsemblMetazoa"/>
        </authorList>
    </citation>
    <scope>IDENTIFICATION</scope>
    <source>
        <strain evidence="2">PS312</strain>
    </source>
</reference>
<proteinExistence type="predicted"/>
<evidence type="ECO:0000313" key="2">
    <source>
        <dbReference type="EnsemblMetazoa" id="PPA46165.1"/>
    </source>
</evidence>
<evidence type="ECO:0000313" key="3">
    <source>
        <dbReference type="Proteomes" id="UP000005239"/>
    </source>
</evidence>
<name>A0A2A6BH19_PRIPA</name>
<evidence type="ECO:0000256" key="1">
    <source>
        <dbReference type="SAM" id="MobiDB-lite"/>
    </source>
</evidence>
<sequence length="116" mass="13259">MEQSSGITFAPETQLEKRIRTNGHQRGKRRREALGEDLIVSEASVLRLDHRVKEAARREQGVDRAKLLKGSEIKDQKVKEPNKESHGYWFCKFPSPIAEAYLARRPRQMSESGNGV</sequence>
<organism evidence="2 3">
    <name type="scientific">Pristionchus pacificus</name>
    <name type="common">Parasitic nematode worm</name>
    <dbReference type="NCBI Taxonomy" id="54126"/>
    <lineage>
        <taxon>Eukaryota</taxon>
        <taxon>Metazoa</taxon>
        <taxon>Ecdysozoa</taxon>
        <taxon>Nematoda</taxon>
        <taxon>Chromadorea</taxon>
        <taxon>Rhabditida</taxon>
        <taxon>Rhabditina</taxon>
        <taxon>Diplogasteromorpha</taxon>
        <taxon>Diplogasteroidea</taxon>
        <taxon>Neodiplogasteridae</taxon>
        <taxon>Pristionchus</taxon>
    </lineage>
</organism>
<feature type="region of interest" description="Disordered" evidence="1">
    <location>
        <begin position="1"/>
        <end position="33"/>
    </location>
</feature>
<keyword evidence="3" id="KW-1185">Reference proteome</keyword>
<feature type="compositionally biased region" description="Basic residues" evidence="1">
    <location>
        <begin position="20"/>
        <end position="31"/>
    </location>
</feature>
<protein>
    <submittedName>
        <fullName evidence="2">Uncharacterized protein</fullName>
    </submittedName>
</protein>
<gene>
    <name evidence="2" type="primary">WBGene00284534</name>
</gene>
<accession>A0A2A6BH19</accession>